<keyword evidence="4" id="KW-1133">Transmembrane helix</keyword>
<organism evidence="7 8">
    <name type="scientific">Caenorhabditis japonica</name>
    <dbReference type="NCBI Taxonomy" id="281687"/>
    <lineage>
        <taxon>Eukaryota</taxon>
        <taxon>Metazoa</taxon>
        <taxon>Ecdysozoa</taxon>
        <taxon>Nematoda</taxon>
        <taxon>Chromadorea</taxon>
        <taxon>Rhabditida</taxon>
        <taxon>Rhabditina</taxon>
        <taxon>Rhabditomorpha</taxon>
        <taxon>Rhabditoidea</taxon>
        <taxon>Rhabditidae</taxon>
        <taxon>Peloderinae</taxon>
        <taxon>Caenorhabditis</taxon>
    </lineage>
</organism>
<accession>A0A8R1HZC8</accession>
<dbReference type="SUPFAM" id="SSF160527">
    <property type="entry name" value="V-type ATPase subunit E-like"/>
    <property type="match status" value="1"/>
</dbReference>
<evidence type="ECO:0000256" key="1">
    <source>
        <dbReference type="ARBA" id="ARBA00004479"/>
    </source>
</evidence>
<dbReference type="AlphaFoldDB" id="A0A8R1HZC8"/>
<keyword evidence="5" id="KW-0472">Membrane</keyword>
<dbReference type="EnsemblMetazoa" id="CJA16386c.1">
    <property type="protein sequence ID" value="CJA16386c.1"/>
    <property type="gene ID" value="WBGene00135590"/>
</dbReference>
<keyword evidence="2" id="KW-0812">Transmembrane</keyword>
<reference evidence="8" key="1">
    <citation type="submission" date="2010-08" db="EMBL/GenBank/DDBJ databases">
        <authorList>
            <consortium name="Caenorhabditis japonica Sequencing Consortium"/>
            <person name="Wilson R.K."/>
        </authorList>
    </citation>
    <scope>NUCLEOTIDE SEQUENCE [LARGE SCALE GENOMIC DNA]</scope>
    <source>
        <strain evidence="8">DF5081</strain>
    </source>
</reference>
<protein>
    <submittedName>
        <fullName evidence="7">Uncharacterized protein</fullName>
    </submittedName>
</protein>
<evidence type="ECO:0000256" key="3">
    <source>
        <dbReference type="ARBA" id="ARBA00022729"/>
    </source>
</evidence>
<evidence type="ECO:0000256" key="6">
    <source>
        <dbReference type="ARBA" id="ARBA00023180"/>
    </source>
</evidence>
<dbReference type="Pfam" id="PF10222">
    <property type="entry name" value="DUF2152"/>
    <property type="match status" value="1"/>
</dbReference>
<dbReference type="InterPro" id="IPR018795">
    <property type="entry name" value="K2013-like"/>
</dbReference>
<dbReference type="GO" id="GO:0033178">
    <property type="term" value="C:proton-transporting two-sector ATPase complex, catalytic domain"/>
    <property type="evidence" value="ECO:0007669"/>
    <property type="project" value="InterPro"/>
</dbReference>
<evidence type="ECO:0000256" key="4">
    <source>
        <dbReference type="ARBA" id="ARBA00022989"/>
    </source>
</evidence>
<keyword evidence="8" id="KW-1185">Reference proteome</keyword>
<keyword evidence="3" id="KW-0732">Signal</keyword>
<evidence type="ECO:0000313" key="8">
    <source>
        <dbReference type="Proteomes" id="UP000005237"/>
    </source>
</evidence>
<dbReference type="Gene3D" id="3.30.2320.30">
    <property type="entry name" value="ATP synthase, E subunit, C-terminal"/>
    <property type="match status" value="1"/>
</dbReference>
<evidence type="ECO:0000256" key="2">
    <source>
        <dbReference type="ARBA" id="ARBA00022692"/>
    </source>
</evidence>
<evidence type="ECO:0000313" key="7">
    <source>
        <dbReference type="EnsemblMetazoa" id="CJA16386c.1"/>
    </source>
</evidence>
<dbReference type="InterPro" id="IPR038495">
    <property type="entry name" value="ATPase_E_C"/>
</dbReference>
<dbReference type="GO" id="GO:0046961">
    <property type="term" value="F:proton-transporting ATPase activity, rotational mechanism"/>
    <property type="evidence" value="ECO:0007669"/>
    <property type="project" value="InterPro"/>
</dbReference>
<dbReference type="Proteomes" id="UP000005237">
    <property type="component" value="Unassembled WGS sequence"/>
</dbReference>
<reference evidence="7" key="2">
    <citation type="submission" date="2022-06" db="UniProtKB">
        <authorList>
            <consortium name="EnsemblMetazoa"/>
        </authorList>
    </citation>
    <scope>IDENTIFICATION</scope>
    <source>
        <strain evidence="7">DF5081</strain>
    </source>
</reference>
<proteinExistence type="predicted"/>
<comment type="subcellular location">
    <subcellularLocation>
        <location evidence="1">Membrane</location>
        <topology evidence="1">Single-pass type I membrane protein</topology>
    </subcellularLocation>
</comment>
<sequence length="245" mass="27466">MDFESKLRAIRRYPKRRLALILAILMFFIFIFTRNTSSGQGGSKEQQCSAEKLKLWRKEIEEFDTGINNASVEFVGNGFFGLDSLGQLRFQDKNRVLDVETGFYPALSVEIDGPQPVEVTKITDFKNGALKVMRCYSVVGLFVKFLKVHLLQDGECACVTSQIYAHRTRPNYFVQIVQISNPTVVVDKKNFLASESAGGVELAARAGKIKVSSTLESRLDLIANQIVPQVRTALFGPNPNRAFFD</sequence>
<keyword evidence="6" id="KW-0325">Glycoprotein</keyword>
<dbReference type="PANTHER" id="PTHR31386:SF2">
    <property type="entry name" value="SIMILAR TO RIKEN CDNA 2510039O18"/>
    <property type="match status" value="1"/>
</dbReference>
<dbReference type="PANTHER" id="PTHR31386">
    <property type="entry name" value="UNCHARACTERIZED PROTEIN KIAA2013"/>
    <property type="match status" value="1"/>
</dbReference>
<name>A0A8R1HZC8_CAEJA</name>
<evidence type="ECO:0000256" key="5">
    <source>
        <dbReference type="ARBA" id="ARBA00023136"/>
    </source>
</evidence>